<organism evidence="11 12">
    <name type="scientific">Marinomonas communis</name>
    <dbReference type="NCBI Taxonomy" id="28254"/>
    <lineage>
        <taxon>Bacteria</taxon>
        <taxon>Pseudomonadati</taxon>
        <taxon>Pseudomonadota</taxon>
        <taxon>Gammaproteobacteria</taxon>
        <taxon>Oceanospirillales</taxon>
        <taxon>Oceanospirillaceae</taxon>
        <taxon>Marinomonas</taxon>
    </lineage>
</organism>
<feature type="transmembrane region" description="Helical" evidence="9">
    <location>
        <begin position="265"/>
        <end position="283"/>
    </location>
</feature>
<feature type="transmembrane region" description="Helical" evidence="9">
    <location>
        <begin position="441"/>
        <end position="460"/>
    </location>
</feature>
<evidence type="ECO:0000313" key="11">
    <source>
        <dbReference type="EMBL" id="TDR12487.1"/>
    </source>
</evidence>
<keyword evidence="3" id="KW-0050">Antiport</keyword>
<protein>
    <submittedName>
        <fullName evidence="11">Transporter (NhaC family)</fullName>
    </submittedName>
</protein>
<keyword evidence="5 9" id="KW-0812">Transmembrane</keyword>
<dbReference type="InterPro" id="IPR004770">
    <property type="entry name" value="Na/H_antiport_NhaC"/>
</dbReference>
<dbReference type="PANTHER" id="PTHR33451:SF3">
    <property type="entry name" value="MALATE-2H(+)_NA(+)-LACTATE ANTIPORTER"/>
    <property type="match status" value="1"/>
</dbReference>
<feature type="transmembrane region" description="Helical" evidence="9">
    <location>
        <begin position="12"/>
        <end position="35"/>
    </location>
</feature>
<sequence>MHQQSKTEFHKPSLLMAVLPILLTIVLVMIQLFVYQDGSPHIPLAIGALITSVFGYFRGYAWKDMQEGMLNVIHTALPAIFILYVIGMIIGTWIAAGTVPYMVYYGLQVLSPGYFLAAACIICSVVSLCTGTSWGTTGTMGLALMGIGEGLGVPAHMTAGAVVSGAFFGDKMSPLSDTTNFAPAVVGTDLYTHIKNMMPVTVPAMLIALVAYTYVGFDFAGGEINQEALNVIVVTLQQEFSLGVWLLIPAVAVMYLALSKKPALPGLFAGAVLGGIAAMLFQGDSLHDVFNTMLNGYRSDTGVAAVDSLLSKGGLMSMNWSVTLIIAALAFGGVLEKTRCLETILETILKFATSNTRLLLSSLASALGVHIATGENYLAQSLPGRMFAPAYRGRGLHVSNLSRTMEDAGTLSAPLIPWSSGAVFVAATLGVATLSYLPWAIACWASLLIDVVWAVTGWFVPKATEDDIDLWAEQEADVLVGDELMTGSEYRNDIQTSSV</sequence>
<feature type="transmembrane region" description="Helical" evidence="9">
    <location>
        <begin position="240"/>
        <end position="258"/>
    </location>
</feature>
<gene>
    <name evidence="11" type="ORF">C8D85_2522</name>
</gene>
<dbReference type="InterPro" id="IPR018461">
    <property type="entry name" value="Na/H_Antiport_NhaC-like_C"/>
</dbReference>
<evidence type="ECO:0000256" key="8">
    <source>
        <dbReference type="ARBA" id="ARBA00038435"/>
    </source>
</evidence>
<comment type="caution">
    <text evidence="11">The sequence shown here is derived from an EMBL/GenBank/DDBJ whole genome shotgun (WGS) entry which is preliminary data.</text>
</comment>
<dbReference type="AlphaFoldDB" id="A0A4R6X6D0"/>
<evidence type="ECO:0000256" key="3">
    <source>
        <dbReference type="ARBA" id="ARBA00022449"/>
    </source>
</evidence>
<comment type="similarity">
    <text evidence="8">Belongs to the NhaC Na(+)/H(+) (TC 2.A.35) antiporter family.</text>
</comment>
<evidence type="ECO:0000256" key="5">
    <source>
        <dbReference type="ARBA" id="ARBA00022692"/>
    </source>
</evidence>
<evidence type="ECO:0000256" key="6">
    <source>
        <dbReference type="ARBA" id="ARBA00022989"/>
    </source>
</evidence>
<proteinExistence type="inferred from homology"/>
<evidence type="ECO:0000256" key="9">
    <source>
        <dbReference type="SAM" id="Phobius"/>
    </source>
</evidence>
<feature type="transmembrane region" description="Helical" evidence="9">
    <location>
        <begin position="318"/>
        <end position="335"/>
    </location>
</feature>
<evidence type="ECO:0000256" key="7">
    <source>
        <dbReference type="ARBA" id="ARBA00023136"/>
    </source>
</evidence>
<dbReference type="Proteomes" id="UP000295729">
    <property type="component" value="Unassembled WGS sequence"/>
</dbReference>
<evidence type="ECO:0000259" key="10">
    <source>
        <dbReference type="Pfam" id="PF03553"/>
    </source>
</evidence>
<accession>A0A4R6X6D0</accession>
<comment type="subcellular location">
    <subcellularLocation>
        <location evidence="1">Cell membrane</location>
        <topology evidence="1">Multi-pass membrane protein</topology>
    </subcellularLocation>
</comment>
<dbReference type="PANTHER" id="PTHR33451">
    <property type="entry name" value="MALATE-2H(+)/NA(+)-LACTATE ANTIPORTER"/>
    <property type="match status" value="1"/>
</dbReference>
<dbReference type="Pfam" id="PF03553">
    <property type="entry name" value="Na_H_antiporter"/>
    <property type="match status" value="1"/>
</dbReference>
<name>A0A4R6X6D0_9GAMM</name>
<evidence type="ECO:0000256" key="1">
    <source>
        <dbReference type="ARBA" id="ARBA00004651"/>
    </source>
</evidence>
<evidence type="ECO:0000256" key="2">
    <source>
        <dbReference type="ARBA" id="ARBA00022448"/>
    </source>
</evidence>
<feature type="domain" description="Na+/H+ antiporter NhaC-like C-terminal" evidence="10">
    <location>
        <begin position="165"/>
        <end position="458"/>
    </location>
</feature>
<keyword evidence="6 9" id="KW-1133">Transmembrane helix</keyword>
<dbReference type="NCBIfam" id="TIGR00931">
    <property type="entry name" value="antiport_nhaC"/>
    <property type="match status" value="1"/>
</dbReference>
<reference evidence="11 12" key="1">
    <citation type="submission" date="2019-03" db="EMBL/GenBank/DDBJ databases">
        <title>Genomic Encyclopedia of Type Strains, Phase IV (KMG-IV): sequencing the most valuable type-strain genomes for metagenomic binning, comparative biology and taxonomic classification.</title>
        <authorList>
            <person name="Goeker M."/>
        </authorList>
    </citation>
    <scope>NUCLEOTIDE SEQUENCE [LARGE SCALE GENOMIC DNA]</scope>
    <source>
        <strain evidence="11 12">DSM 5604</strain>
    </source>
</reference>
<feature type="transmembrane region" description="Helical" evidence="9">
    <location>
        <begin position="72"/>
        <end position="94"/>
    </location>
</feature>
<feature type="transmembrane region" description="Helical" evidence="9">
    <location>
        <begin position="200"/>
        <end position="220"/>
    </location>
</feature>
<evidence type="ECO:0000313" key="12">
    <source>
        <dbReference type="Proteomes" id="UP000295729"/>
    </source>
</evidence>
<dbReference type="OrthoDB" id="9762978at2"/>
<dbReference type="GO" id="GO:0015297">
    <property type="term" value="F:antiporter activity"/>
    <property type="evidence" value="ECO:0007669"/>
    <property type="project" value="UniProtKB-KW"/>
</dbReference>
<feature type="transmembrane region" description="Helical" evidence="9">
    <location>
        <begin position="41"/>
        <end position="60"/>
    </location>
</feature>
<keyword evidence="12" id="KW-1185">Reference proteome</keyword>
<keyword evidence="4" id="KW-1003">Cell membrane</keyword>
<dbReference type="InterPro" id="IPR052180">
    <property type="entry name" value="NhaC_Na-H+_Antiporter"/>
</dbReference>
<keyword evidence="7 9" id="KW-0472">Membrane</keyword>
<feature type="transmembrane region" description="Helical" evidence="9">
    <location>
        <begin position="415"/>
        <end position="434"/>
    </location>
</feature>
<dbReference type="EMBL" id="SNZA01000004">
    <property type="protein sequence ID" value="TDR12487.1"/>
    <property type="molecule type" value="Genomic_DNA"/>
</dbReference>
<feature type="transmembrane region" description="Helical" evidence="9">
    <location>
        <begin position="114"/>
        <end position="135"/>
    </location>
</feature>
<dbReference type="GO" id="GO:0005886">
    <property type="term" value="C:plasma membrane"/>
    <property type="evidence" value="ECO:0007669"/>
    <property type="project" value="UniProtKB-SubCell"/>
</dbReference>
<keyword evidence="2" id="KW-0813">Transport</keyword>
<dbReference type="RefSeq" id="WP_133563234.1">
    <property type="nucleotide sequence ID" value="NZ_SNZA01000004.1"/>
</dbReference>
<evidence type="ECO:0000256" key="4">
    <source>
        <dbReference type="ARBA" id="ARBA00022475"/>
    </source>
</evidence>